<dbReference type="VEuPathDB" id="FungiDB:MAN_03070"/>
<dbReference type="InterPro" id="IPR036291">
    <property type="entry name" value="NAD(P)-bd_dom_sf"/>
</dbReference>
<organism evidence="1 2">
    <name type="scientific">Metarhizium anisopliae (strain ARSEF 549)</name>
    <dbReference type="NCBI Taxonomy" id="3151832"/>
    <lineage>
        <taxon>Eukaryota</taxon>
        <taxon>Fungi</taxon>
        <taxon>Dikarya</taxon>
        <taxon>Ascomycota</taxon>
        <taxon>Pezizomycotina</taxon>
        <taxon>Sordariomycetes</taxon>
        <taxon>Hypocreomycetidae</taxon>
        <taxon>Hypocreales</taxon>
        <taxon>Clavicipitaceae</taxon>
        <taxon>Metarhizium</taxon>
    </lineage>
</organism>
<dbReference type="Proteomes" id="UP000031186">
    <property type="component" value="Unassembled WGS sequence"/>
</dbReference>
<keyword evidence="2" id="KW-1185">Reference proteome</keyword>
<comment type="caution">
    <text evidence="1">The sequence shown here is derived from an EMBL/GenBank/DDBJ whole genome shotgun (WGS) entry which is preliminary data.</text>
</comment>
<dbReference type="HOGENOM" id="CLU_1938639_0_0_1"/>
<dbReference type="Gene3D" id="3.40.50.720">
    <property type="entry name" value="NAD(P)-binding Rossmann-like Domain"/>
    <property type="match status" value="1"/>
</dbReference>
<evidence type="ECO:0000313" key="1">
    <source>
        <dbReference type="EMBL" id="KID68214.1"/>
    </source>
</evidence>
<feature type="non-terminal residue" evidence="1">
    <location>
        <position position="1"/>
    </location>
</feature>
<protein>
    <submittedName>
        <fullName evidence="1">Uncharacterized protein</fullName>
    </submittedName>
</protein>
<name>A0A0B4GIQ8_METAF</name>
<gene>
    <name evidence="1" type="ORF">MAN_03070</name>
</gene>
<dbReference type="AlphaFoldDB" id="A0A0B4GIQ8"/>
<reference evidence="1 2" key="1">
    <citation type="journal article" date="2014" name="Proc. Natl. Acad. Sci. U.S.A.">
        <title>Trajectory and genomic determinants of fungal-pathogen speciation and host adaptation.</title>
        <authorList>
            <person name="Hu X."/>
            <person name="Xiao G."/>
            <person name="Zheng P."/>
            <person name="Shang Y."/>
            <person name="Su Y."/>
            <person name="Zhang X."/>
            <person name="Liu X."/>
            <person name="Zhan S."/>
            <person name="St Leger R.J."/>
            <person name="Wang C."/>
        </authorList>
    </citation>
    <scope>NUCLEOTIDE SEQUENCE [LARGE SCALE GENOMIC DNA]</scope>
    <source>
        <strain evidence="1 2">ARSEF 549</strain>
    </source>
</reference>
<sequence length="130" mass="14215">METALSRDGIQTLHAGRLEEATDVAGLLYLWFYNAHMLHQTRYFAAKTLALLWPQPRHVSHRRLCGSPGMQSPRLGAAPLWGLARAVGIKHPGLCLRLNDLGQGDVTALAPALSLGAEPEYAAWTVPRPL</sequence>
<dbReference type="SUPFAM" id="SSF51735">
    <property type="entry name" value="NAD(P)-binding Rossmann-fold domains"/>
    <property type="match status" value="1"/>
</dbReference>
<accession>A0A0B4GIQ8</accession>
<proteinExistence type="predicted"/>
<dbReference type="EMBL" id="AZNF01000003">
    <property type="protein sequence ID" value="KID68214.1"/>
    <property type="molecule type" value="Genomic_DNA"/>
</dbReference>
<evidence type="ECO:0000313" key="2">
    <source>
        <dbReference type="Proteomes" id="UP000031186"/>
    </source>
</evidence>